<reference evidence="1 2" key="1">
    <citation type="submission" date="2020-08" db="EMBL/GenBank/DDBJ databases">
        <title>Genome public.</title>
        <authorList>
            <person name="Liu C."/>
            <person name="Sun Q."/>
        </authorList>
    </citation>
    <scope>NUCLEOTIDE SEQUENCE [LARGE SCALE GENOMIC DNA]</scope>
    <source>
        <strain evidence="1 2">New-38</strain>
    </source>
</reference>
<dbReference type="EMBL" id="JACOPR010000005">
    <property type="protein sequence ID" value="MBC5731140.1"/>
    <property type="molecule type" value="Genomic_DNA"/>
</dbReference>
<keyword evidence="2" id="KW-1185">Reference proteome</keyword>
<gene>
    <name evidence="1" type="ORF">H8S34_09895</name>
</gene>
<name>A0ABR7HUF1_9FIRM</name>
<comment type="caution">
    <text evidence="1">The sequence shown here is derived from an EMBL/GenBank/DDBJ whole genome shotgun (WGS) entry which is preliminary data.</text>
</comment>
<dbReference type="RefSeq" id="WP_186963883.1">
    <property type="nucleotide sequence ID" value="NZ_JACOPR010000005.1"/>
</dbReference>
<protein>
    <submittedName>
        <fullName evidence="1">Uncharacterized protein</fullName>
    </submittedName>
</protein>
<evidence type="ECO:0000313" key="1">
    <source>
        <dbReference type="EMBL" id="MBC5731140.1"/>
    </source>
</evidence>
<evidence type="ECO:0000313" key="2">
    <source>
        <dbReference type="Proteomes" id="UP000660021"/>
    </source>
</evidence>
<sequence length="69" mass="7587">MDEITISVKELYEIAKQMLDDKMDWVTVSILDADGTGENALPPSLSFEAFTDDAPYEGIVYDDIDAASP</sequence>
<proteinExistence type="predicted"/>
<accession>A0ABR7HUF1</accession>
<organism evidence="1 2">
    <name type="scientific">Pseudoflavonifractor hominis</name>
    <dbReference type="NCBI Taxonomy" id="2763059"/>
    <lineage>
        <taxon>Bacteria</taxon>
        <taxon>Bacillati</taxon>
        <taxon>Bacillota</taxon>
        <taxon>Clostridia</taxon>
        <taxon>Eubacteriales</taxon>
        <taxon>Oscillospiraceae</taxon>
        <taxon>Pseudoflavonifractor</taxon>
    </lineage>
</organism>
<dbReference type="Proteomes" id="UP000660021">
    <property type="component" value="Unassembled WGS sequence"/>
</dbReference>